<sequence length="448" mass="48361">MAQRLASPSLSGFARRSSGLVVPRRAVLAGAGAAGAMGVLAACGGDEESSGSASGGAAASGSTSLGSNRGDEVPRAAEDEMIAAFEEESGITVETNVVDNESFQESINSYLQGNPQDVFTWFAGFRARFFDDQGFIGDISDVWEDIGSGFTDAFREASSNGDRQIFVPLYNYPWAVFYRKSVFEENGWAIPETLDDFVALCEEIQGAGLTPVALGDQDGWPAMGTFDILNMRINGYDYHIDLMAGNQDWDSGEVRAVFEQWAELLPYHQADPNGRTWQDAAASLVQGESAMYVLGMFVGEQFPEEEREDLDFFTFPEIDPEIGSGALDAPIDGYMMTANPENEEAAKEFLRFLGSAQAGEIFVASSPNSIAAHSDADTSGYNSLQQKAVDLISNADGIAQFLDRDTRPDFASTIVIPTLQNFLNDPSDIDTVLADLQAGKERLFVDQG</sequence>
<dbReference type="PANTHER" id="PTHR43649">
    <property type="entry name" value="ARABINOSE-BINDING PROTEIN-RELATED"/>
    <property type="match status" value="1"/>
</dbReference>
<feature type="compositionally biased region" description="Low complexity" evidence="3">
    <location>
        <begin position="50"/>
        <end position="67"/>
    </location>
</feature>
<evidence type="ECO:0000256" key="2">
    <source>
        <dbReference type="ARBA" id="ARBA00022448"/>
    </source>
</evidence>
<dbReference type="InterPro" id="IPR050490">
    <property type="entry name" value="Bact_solute-bd_prot1"/>
</dbReference>
<organism evidence="4 5">
    <name type="scientific">Aquipuribacter nitratireducens</name>
    <dbReference type="NCBI Taxonomy" id="650104"/>
    <lineage>
        <taxon>Bacteria</taxon>
        <taxon>Bacillati</taxon>
        <taxon>Actinomycetota</taxon>
        <taxon>Actinomycetes</taxon>
        <taxon>Micrococcales</taxon>
        <taxon>Intrasporangiaceae</taxon>
        <taxon>Aquipuribacter</taxon>
    </lineage>
</organism>
<name>A0ABW0GJU7_9MICO</name>
<dbReference type="Proteomes" id="UP001596122">
    <property type="component" value="Unassembled WGS sequence"/>
</dbReference>
<dbReference type="SUPFAM" id="SSF53850">
    <property type="entry name" value="Periplasmic binding protein-like II"/>
    <property type="match status" value="1"/>
</dbReference>
<dbReference type="InterPro" id="IPR006059">
    <property type="entry name" value="SBP"/>
</dbReference>
<keyword evidence="2" id="KW-0813">Transport</keyword>
<dbReference type="Gene3D" id="3.40.190.10">
    <property type="entry name" value="Periplasmic binding protein-like II"/>
    <property type="match status" value="2"/>
</dbReference>
<protein>
    <submittedName>
        <fullName evidence="4">ABC transporter substrate-binding protein</fullName>
    </submittedName>
</protein>
<dbReference type="RefSeq" id="WP_340267079.1">
    <property type="nucleotide sequence ID" value="NZ_JBBEOG010000001.1"/>
</dbReference>
<dbReference type="EMBL" id="JBHSLD010000006">
    <property type="protein sequence ID" value="MFC5380183.1"/>
    <property type="molecule type" value="Genomic_DNA"/>
</dbReference>
<accession>A0ABW0GJU7</accession>
<keyword evidence="5" id="KW-1185">Reference proteome</keyword>
<feature type="region of interest" description="Disordered" evidence="3">
    <location>
        <begin position="50"/>
        <end position="73"/>
    </location>
</feature>
<evidence type="ECO:0000256" key="1">
    <source>
        <dbReference type="ARBA" id="ARBA00008520"/>
    </source>
</evidence>
<reference evidence="5" key="1">
    <citation type="journal article" date="2019" name="Int. J. Syst. Evol. Microbiol.">
        <title>The Global Catalogue of Microorganisms (GCM) 10K type strain sequencing project: providing services to taxonomists for standard genome sequencing and annotation.</title>
        <authorList>
            <consortium name="The Broad Institute Genomics Platform"/>
            <consortium name="The Broad Institute Genome Sequencing Center for Infectious Disease"/>
            <person name="Wu L."/>
            <person name="Ma J."/>
        </authorList>
    </citation>
    <scope>NUCLEOTIDE SEQUENCE [LARGE SCALE GENOMIC DNA]</scope>
    <source>
        <strain evidence="5">CCUG 43114</strain>
    </source>
</reference>
<comment type="caution">
    <text evidence="4">The sequence shown here is derived from an EMBL/GenBank/DDBJ whole genome shotgun (WGS) entry which is preliminary data.</text>
</comment>
<gene>
    <name evidence="4" type="ORF">ACFPJ6_05225</name>
</gene>
<dbReference type="Pfam" id="PF01547">
    <property type="entry name" value="SBP_bac_1"/>
    <property type="match status" value="1"/>
</dbReference>
<evidence type="ECO:0000313" key="5">
    <source>
        <dbReference type="Proteomes" id="UP001596122"/>
    </source>
</evidence>
<dbReference type="PROSITE" id="PS51318">
    <property type="entry name" value="TAT"/>
    <property type="match status" value="1"/>
</dbReference>
<dbReference type="InterPro" id="IPR006311">
    <property type="entry name" value="TAT_signal"/>
</dbReference>
<proteinExistence type="inferred from homology"/>
<evidence type="ECO:0000256" key="3">
    <source>
        <dbReference type="SAM" id="MobiDB-lite"/>
    </source>
</evidence>
<evidence type="ECO:0000313" key="4">
    <source>
        <dbReference type="EMBL" id="MFC5380183.1"/>
    </source>
</evidence>
<comment type="similarity">
    <text evidence="1">Belongs to the bacterial solute-binding protein 1 family.</text>
</comment>
<dbReference type="PANTHER" id="PTHR43649:SF29">
    <property type="entry name" value="OSMOPROTECTIVE COMPOUNDS-BINDING PROTEIN GGTB"/>
    <property type="match status" value="1"/>
</dbReference>